<keyword evidence="4" id="KW-0337">GPI-anchor biosynthesis</keyword>
<feature type="transmembrane region" description="Helical" evidence="10">
    <location>
        <begin position="7"/>
        <end position="28"/>
    </location>
</feature>
<evidence type="ECO:0000313" key="12">
    <source>
        <dbReference type="Proteomes" id="UP000310689"/>
    </source>
</evidence>
<keyword evidence="7 10" id="KW-1133">Transmembrane helix</keyword>
<dbReference type="UniPathway" id="UPA00196"/>
<dbReference type="PANTHER" id="PTHR21072">
    <property type="entry name" value="GPI TRANSAMIDASE COMPONENT PIG-S"/>
    <property type="match status" value="1"/>
</dbReference>
<comment type="pathway">
    <text evidence="2">Glycolipid biosynthesis; glycosylphosphatidylinositol-anchor biosynthesis.</text>
</comment>
<evidence type="ECO:0000256" key="6">
    <source>
        <dbReference type="ARBA" id="ARBA00022824"/>
    </source>
</evidence>
<keyword evidence="8 10" id="KW-0472">Membrane</keyword>
<evidence type="ECO:0000313" key="11">
    <source>
        <dbReference type="EMBL" id="TIB39631.1"/>
    </source>
</evidence>
<dbReference type="GO" id="GO:0006506">
    <property type="term" value="P:GPI anchor biosynthetic process"/>
    <property type="evidence" value="ECO:0007669"/>
    <property type="project" value="UniProtKB-UniPathway"/>
</dbReference>
<gene>
    <name evidence="11" type="ORF">E3P86_01048</name>
</gene>
<evidence type="ECO:0000256" key="8">
    <source>
        <dbReference type="ARBA" id="ARBA00023136"/>
    </source>
</evidence>
<evidence type="ECO:0000256" key="10">
    <source>
        <dbReference type="SAM" id="Phobius"/>
    </source>
</evidence>
<name>A0A4T0GMQ0_WALIC</name>
<keyword evidence="6" id="KW-0256">Endoplasmic reticulum</keyword>
<dbReference type="Pfam" id="PF10510">
    <property type="entry name" value="PIG-S"/>
    <property type="match status" value="1"/>
</dbReference>
<evidence type="ECO:0000256" key="1">
    <source>
        <dbReference type="ARBA" id="ARBA00004477"/>
    </source>
</evidence>
<evidence type="ECO:0000256" key="4">
    <source>
        <dbReference type="ARBA" id="ARBA00022502"/>
    </source>
</evidence>
<evidence type="ECO:0000256" key="9">
    <source>
        <dbReference type="ARBA" id="ARBA00023180"/>
    </source>
</evidence>
<comment type="caution">
    <text evidence="11">The sequence shown here is derived from an EMBL/GenBank/DDBJ whole genome shotgun (WGS) entry which is preliminary data.</text>
</comment>
<keyword evidence="5 10" id="KW-0812">Transmembrane</keyword>
<dbReference type="InterPro" id="IPR019540">
    <property type="entry name" value="PtdIno-glycan_biosynth_class_S"/>
</dbReference>
<dbReference type="EMBL" id="SPOI01000029">
    <property type="protein sequence ID" value="TIB39631.1"/>
    <property type="molecule type" value="Genomic_DNA"/>
</dbReference>
<feature type="transmembrane region" description="Helical" evidence="10">
    <location>
        <begin position="256"/>
        <end position="275"/>
    </location>
</feature>
<reference evidence="11 12" key="1">
    <citation type="submission" date="2019-03" db="EMBL/GenBank/DDBJ databases">
        <title>Sequencing 23 genomes of Wallemia ichthyophaga.</title>
        <authorList>
            <person name="Gostincar C."/>
        </authorList>
    </citation>
    <scope>NUCLEOTIDE SEQUENCE [LARGE SCALE GENOMIC DNA]</scope>
    <source>
        <strain evidence="11 12">EXF-6200</strain>
    </source>
</reference>
<dbReference type="Proteomes" id="UP000310689">
    <property type="component" value="Unassembled WGS sequence"/>
</dbReference>
<keyword evidence="9" id="KW-0325">Glycoprotein</keyword>
<evidence type="ECO:0000256" key="2">
    <source>
        <dbReference type="ARBA" id="ARBA00004687"/>
    </source>
</evidence>
<dbReference type="GO" id="GO:0016255">
    <property type="term" value="P:attachment of GPI anchor to protein"/>
    <property type="evidence" value="ECO:0007669"/>
    <property type="project" value="InterPro"/>
</dbReference>
<sequence>MSEIKSILIIACFISFFIFGGLVDYIGLGSDDRLLVDFDSPNKLNLLFTILYEKSGYRVDVENELSVKLNPLLKQLDQIHSFRTESQHVYYSPIDIENPVNSLNAYNLNSNDADFHFIFYIPTQSNKLTNHSLTIPDFGSLTVLPPTLTALPLHFVRFQLMQLLGFQVCDRSPTQSDIDHLLLTKIDSLNEDSEFTINLLSDIPPKSIFHLNQSRNTSLSLPTRHLHSFKANGHATKEFHNPSKLPQLYFPDEHKYAIYLPLFGPITIPILLSIVKQIKHFRNKTAKDHVKL</sequence>
<accession>A0A4T0GMQ0</accession>
<dbReference type="GO" id="GO:0042765">
    <property type="term" value="C:GPI-anchor transamidase complex"/>
    <property type="evidence" value="ECO:0007669"/>
    <property type="project" value="InterPro"/>
</dbReference>
<dbReference type="PANTHER" id="PTHR21072:SF13">
    <property type="entry name" value="GPI TRANSAMIDASE COMPONENT PIG-S"/>
    <property type="match status" value="1"/>
</dbReference>
<comment type="similarity">
    <text evidence="3">Belongs to the PIGS family.</text>
</comment>
<dbReference type="AlphaFoldDB" id="A0A4T0GMQ0"/>
<evidence type="ECO:0000256" key="5">
    <source>
        <dbReference type="ARBA" id="ARBA00022692"/>
    </source>
</evidence>
<evidence type="ECO:0000256" key="3">
    <source>
        <dbReference type="ARBA" id="ARBA00005316"/>
    </source>
</evidence>
<evidence type="ECO:0000256" key="7">
    <source>
        <dbReference type="ARBA" id="ARBA00022989"/>
    </source>
</evidence>
<proteinExistence type="inferred from homology"/>
<protein>
    <recommendedName>
        <fullName evidence="13">GPI transamidase component PIG-S-like protein</fullName>
    </recommendedName>
</protein>
<evidence type="ECO:0008006" key="13">
    <source>
        <dbReference type="Google" id="ProtNLM"/>
    </source>
</evidence>
<comment type="subcellular location">
    <subcellularLocation>
        <location evidence="1">Endoplasmic reticulum membrane</location>
        <topology evidence="1">Multi-pass membrane protein</topology>
    </subcellularLocation>
</comment>
<organism evidence="11 12">
    <name type="scientific">Wallemia ichthyophaga</name>
    <dbReference type="NCBI Taxonomy" id="245174"/>
    <lineage>
        <taxon>Eukaryota</taxon>
        <taxon>Fungi</taxon>
        <taxon>Dikarya</taxon>
        <taxon>Basidiomycota</taxon>
        <taxon>Wallemiomycotina</taxon>
        <taxon>Wallemiomycetes</taxon>
        <taxon>Wallemiales</taxon>
        <taxon>Wallemiaceae</taxon>
        <taxon>Wallemia</taxon>
    </lineage>
</organism>